<feature type="compositionally biased region" description="Basic residues" evidence="1">
    <location>
        <begin position="66"/>
        <end position="75"/>
    </location>
</feature>
<sequence length="75" mass="7989">MLALGDGGVDMDALTEPGFTQATAPAESPQASTVISTVAPDPTETLVATRDVPIRLEERPPMPRSTAKRSRRTVR</sequence>
<name>A0A8J3YI05_9ACTN</name>
<feature type="region of interest" description="Disordered" evidence="1">
    <location>
        <begin position="56"/>
        <end position="75"/>
    </location>
</feature>
<feature type="region of interest" description="Disordered" evidence="1">
    <location>
        <begin position="1"/>
        <end position="31"/>
    </location>
</feature>
<reference evidence="2" key="1">
    <citation type="submission" date="2021-01" db="EMBL/GenBank/DDBJ databases">
        <title>Whole genome shotgun sequence of Virgisporangium aliadipatigenens NBRC 105644.</title>
        <authorList>
            <person name="Komaki H."/>
            <person name="Tamura T."/>
        </authorList>
    </citation>
    <scope>NUCLEOTIDE SEQUENCE</scope>
    <source>
        <strain evidence="2">NBRC 105644</strain>
    </source>
</reference>
<evidence type="ECO:0000313" key="2">
    <source>
        <dbReference type="EMBL" id="GIJ44303.1"/>
    </source>
</evidence>
<dbReference type="EMBL" id="BOPF01000003">
    <property type="protein sequence ID" value="GIJ44303.1"/>
    <property type="molecule type" value="Genomic_DNA"/>
</dbReference>
<keyword evidence="3" id="KW-1185">Reference proteome</keyword>
<organism evidence="2 3">
    <name type="scientific">Virgisporangium aliadipatigenens</name>
    <dbReference type="NCBI Taxonomy" id="741659"/>
    <lineage>
        <taxon>Bacteria</taxon>
        <taxon>Bacillati</taxon>
        <taxon>Actinomycetota</taxon>
        <taxon>Actinomycetes</taxon>
        <taxon>Micromonosporales</taxon>
        <taxon>Micromonosporaceae</taxon>
        <taxon>Virgisporangium</taxon>
    </lineage>
</organism>
<proteinExistence type="predicted"/>
<evidence type="ECO:0000313" key="3">
    <source>
        <dbReference type="Proteomes" id="UP000619260"/>
    </source>
</evidence>
<dbReference type="Proteomes" id="UP000619260">
    <property type="component" value="Unassembled WGS sequence"/>
</dbReference>
<evidence type="ECO:0000256" key="1">
    <source>
        <dbReference type="SAM" id="MobiDB-lite"/>
    </source>
</evidence>
<feature type="compositionally biased region" description="Polar residues" evidence="1">
    <location>
        <begin position="18"/>
        <end position="31"/>
    </location>
</feature>
<gene>
    <name evidence="2" type="ORF">Val02_11890</name>
</gene>
<protein>
    <submittedName>
        <fullName evidence="2">Uncharacterized protein</fullName>
    </submittedName>
</protein>
<comment type="caution">
    <text evidence="2">The sequence shown here is derived from an EMBL/GenBank/DDBJ whole genome shotgun (WGS) entry which is preliminary data.</text>
</comment>
<dbReference type="AlphaFoldDB" id="A0A8J3YI05"/>
<accession>A0A8J3YI05</accession>